<dbReference type="Gene3D" id="1.10.10.10">
    <property type="entry name" value="Winged helix-like DNA-binding domain superfamily/Winged helix DNA-binding domain"/>
    <property type="match status" value="1"/>
</dbReference>
<dbReference type="FunFam" id="1.10.10.10:FF:000001">
    <property type="entry name" value="LysR family transcriptional regulator"/>
    <property type="match status" value="1"/>
</dbReference>
<dbReference type="PANTHER" id="PTHR30579:SF7">
    <property type="entry name" value="HTH-TYPE TRANSCRIPTIONAL REGULATOR LRHA-RELATED"/>
    <property type="match status" value="1"/>
</dbReference>
<dbReference type="Pfam" id="PF03466">
    <property type="entry name" value="LysR_substrate"/>
    <property type="match status" value="1"/>
</dbReference>
<name>A0A6M7WSP2_RHILI</name>
<comment type="similarity">
    <text evidence="1">Belongs to the LysR transcriptional regulatory family.</text>
</comment>
<dbReference type="PRINTS" id="PR00039">
    <property type="entry name" value="HTHLYSR"/>
</dbReference>
<dbReference type="SUPFAM" id="SSF46785">
    <property type="entry name" value="Winged helix' DNA-binding domain"/>
    <property type="match status" value="1"/>
</dbReference>
<accession>A0A6M7WSP2</accession>
<evidence type="ECO:0000313" key="6">
    <source>
        <dbReference type="EMBL" id="QKD02041.1"/>
    </source>
</evidence>
<dbReference type="Proteomes" id="UP000503017">
    <property type="component" value="Chromosome"/>
</dbReference>
<dbReference type="AlphaFoldDB" id="A0A6M7WSP2"/>
<dbReference type="Gene3D" id="3.40.190.10">
    <property type="entry name" value="Periplasmic binding protein-like II"/>
    <property type="match status" value="2"/>
</dbReference>
<dbReference type="InterPro" id="IPR036388">
    <property type="entry name" value="WH-like_DNA-bd_sf"/>
</dbReference>
<keyword evidence="3" id="KW-0238">DNA-binding</keyword>
<reference evidence="6 7" key="1">
    <citation type="submission" date="2018-10" db="EMBL/GenBank/DDBJ databases">
        <authorList>
            <person name="Perry B.J."/>
            <person name="Sullivan J.T."/>
            <person name="Murphy R.J.T."/>
            <person name="Ramsay J.P."/>
            <person name="Ronson C.W."/>
        </authorList>
    </citation>
    <scope>NUCLEOTIDE SEQUENCE [LARGE SCALE GENOMIC DNA]</scope>
    <source>
        <strain evidence="6 7">R88b</strain>
    </source>
</reference>
<dbReference type="InterPro" id="IPR005119">
    <property type="entry name" value="LysR_subst-bd"/>
</dbReference>
<evidence type="ECO:0000313" key="7">
    <source>
        <dbReference type="Proteomes" id="UP000503017"/>
    </source>
</evidence>
<organism evidence="6 7">
    <name type="scientific">Mesorhizobium loti R88b</name>
    <dbReference type="NCBI Taxonomy" id="935548"/>
    <lineage>
        <taxon>Bacteria</taxon>
        <taxon>Pseudomonadati</taxon>
        <taxon>Pseudomonadota</taxon>
        <taxon>Alphaproteobacteria</taxon>
        <taxon>Hyphomicrobiales</taxon>
        <taxon>Phyllobacteriaceae</taxon>
        <taxon>Mesorhizobium</taxon>
    </lineage>
</organism>
<protein>
    <submittedName>
        <fullName evidence="6">LysR family transcriptional regulator</fullName>
    </submittedName>
</protein>
<evidence type="ECO:0000259" key="5">
    <source>
        <dbReference type="PROSITE" id="PS50931"/>
    </source>
</evidence>
<dbReference type="SUPFAM" id="SSF53850">
    <property type="entry name" value="Periplasmic binding protein-like II"/>
    <property type="match status" value="1"/>
</dbReference>
<dbReference type="GO" id="GO:0003700">
    <property type="term" value="F:DNA-binding transcription factor activity"/>
    <property type="evidence" value="ECO:0007669"/>
    <property type="project" value="InterPro"/>
</dbReference>
<sequence>MRYPDLEIDLLRAFTTVAETGSFTAAADVVGRSQSAVSQKIIRLEELLGHPLFNRNSRSLVLTGEGERLLSAARRMLEFNDIAVRTLVAPADVGRLRIGISEDFVPHHLPALLAKFAALWPAVRLELMTGLSCDLLSAYDDDRLDVVIAKKDGRAQRGRVIWREPLVWIGSAGYDHQSLEPVPLVLLPTPCTYRGVAIRALDSIRRDWDVACTVNSLNGARAAVAGGFGVTVLGRSFVQDGVRIIPPSDLWPVLPMTEIVVIGEETMEARIVQPLLSFLTETLSRGNAIAALSVSQAC</sequence>
<dbReference type="EMBL" id="CP033367">
    <property type="protein sequence ID" value="QKD02041.1"/>
    <property type="molecule type" value="Genomic_DNA"/>
</dbReference>
<evidence type="ECO:0000256" key="4">
    <source>
        <dbReference type="ARBA" id="ARBA00023163"/>
    </source>
</evidence>
<feature type="domain" description="HTH lysR-type" evidence="5">
    <location>
        <begin position="6"/>
        <end position="63"/>
    </location>
</feature>
<dbReference type="PANTHER" id="PTHR30579">
    <property type="entry name" value="TRANSCRIPTIONAL REGULATOR"/>
    <property type="match status" value="1"/>
</dbReference>
<dbReference type="InterPro" id="IPR036390">
    <property type="entry name" value="WH_DNA-bd_sf"/>
</dbReference>
<dbReference type="InterPro" id="IPR000847">
    <property type="entry name" value="LysR_HTH_N"/>
</dbReference>
<dbReference type="PROSITE" id="PS50931">
    <property type="entry name" value="HTH_LYSR"/>
    <property type="match status" value="1"/>
</dbReference>
<evidence type="ECO:0000256" key="2">
    <source>
        <dbReference type="ARBA" id="ARBA00023015"/>
    </source>
</evidence>
<evidence type="ECO:0000256" key="3">
    <source>
        <dbReference type="ARBA" id="ARBA00023125"/>
    </source>
</evidence>
<dbReference type="RefSeq" id="WP_027030896.1">
    <property type="nucleotide sequence ID" value="NZ_CP033367.1"/>
</dbReference>
<dbReference type="InterPro" id="IPR050176">
    <property type="entry name" value="LTTR"/>
</dbReference>
<dbReference type="GO" id="GO:0003677">
    <property type="term" value="F:DNA binding"/>
    <property type="evidence" value="ECO:0007669"/>
    <property type="project" value="UniProtKB-KW"/>
</dbReference>
<keyword evidence="2" id="KW-0805">Transcription regulation</keyword>
<evidence type="ECO:0000256" key="1">
    <source>
        <dbReference type="ARBA" id="ARBA00009437"/>
    </source>
</evidence>
<proteinExistence type="inferred from homology"/>
<keyword evidence="4" id="KW-0804">Transcription</keyword>
<dbReference type="Pfam" id="PF00126">
    <property type="entry name" value="HTH_1"/>
    <property type="match status" value="1"/>
</dbReference>
<gene>
    <name evidence="6" type="ORF">EB235_11445</name>
</gene>